<feature type="transmembrane region" description="Helical" evidence="12">
    <location>
        <begin position="150"/>
        <end position="173"/>
    </location>
</feature>
<keyword evidence="4 12" id="KW-0812">Transmembrane</keyword>
<name>A0A0G1WEZ9_9BACT</name>
<dbReference type="Gene3D" id="1.20.1550.10">
    <property type="entry name" value="DsbB-like"/>
    <property type="match status" value="1"/>
</dbReference>
<comment type="similarity">
    <text evidence="2">Belongs to the DsbB family. BdbC subfamily.</text>
</comment>
<evidence type="ECO:0000313" key="13">
    <source>
        <dbReference type="EMBL" id="KKW17358.1"/>
    </source>
</evidence>
<comment type="caution">
    <text evidence="13">The sequence shown here is derived from an EMBL/GenBank/DDBJ whole genome shotgun (WGS) entry which is preliminary data.</text>
</comment>
<keyword evidence="7" id="KW-0560">Oxidoreductase</keyword>
<evidence type="ECO:0000256" key="5">
    <source>
        <dbReference type="ARBA" id="ARBA00022982"/>
    </source>
</evidence>
<evidence type="ECO:0000256" key="3">
    <source>
        <dbReference type="ARBA" id="ARBA00022448"/>
    </source>
</evidence>
<accession>A0A0G1WEZ9</accession>
<dbReference type="InterPro" id="IPR023380">
    <property type="entry name" value="DsbB-like_sf"/>
</dbReference>
<organism evidence="13 14">
    <name type="scientific">Candidatus Kaiserbacteria bacterium GW2011_GWB1_50_17</name>
    <dbReference type="NCBI Taxonomy" id="1618673"/>
    <lineage>
        <taxon>Bacteria</taxon>
        <taxon>Candidatus Kaiseribacteriota</taxon>
    </lineage>
</organism>
<evidence type="ECO:0000256" key="9">
    <source>
        <dbReference type="ARBA" id="ARBA00023157"/>
    </source>
</evidence>
<evidence type="ECO:0000256" key="10">
    <source>
        <dbReference type="ARBA" id="ARBA00023186"/>
    </source>
</evidence>
<dbReference type="PANTHER" id="PTHR43469:SF1">
    <property type="entry name" value="SPBETA PROPHAGE-DERIVED DISULFIDE BOND FORMATION PROTEIN B"/>
    <property type="match status" value="1"/>
</dbReference>
<dbReference type="SUPFAM" id="SSF158442">
    <property type="entry name" value="DsbB-like"/>
    <property type="match status" value="1"/>
</dbReference>
<keyword evidence="10" id="KW-0143">Chaperone</keyword>
<proteinExistence type="inferred from homology"/>
<evidence type="ECO:0000256" key="11">
    <source>
        <dbReference type="ARBA" id="ARBA00023284"/>
    </source>
</evidence>
<reference evidence="13 14" key="1">
    <citation type="journal article" date="2015" name="Nature">
        <title>rRNA introns, odd ribosomes, and small enigmatic genomes across a large radiation of phyla.</title>
        <authorList>
            <person name="Brown C.T."/>
            <person name="Hug L.A."/>
            <person name="Thomas B.C."/>
            <person name="Sharon I."/>
            <person name="Castelle C.J."/>
            <person name="Singh A."/>
            <person name="Wilkins M.J."/>
            <person name="Williams K.H."/>
            <person name="Banfield J.F."/>
        </authorList>
    </citation>
    <scope>NUCLEOTIDE SEQUENCE [LARGE SCALE GENOMIC DNA]</scope>
</reference>
<dbReference type="InterPro" id="IPR003752">
    <property type="entry name" value="DiS_bond_form_DsbB/BdbC"/>
</dbReference>
<dbReference type="AlphaFoldDB" id="A0A0G1WEZ9"/>
<evidence type="ECO:0000313" key="14">
    <source>
        <dbReference type="Proteomes" id="UP000034120"/>
    </source>
</evidence>
<keyword evidence="6 12" id="KW-1133">Transmembrane helix</keyword>
<evidence type="ECO:0000256" key="8">
    <source>
        <dbReference type="ARBA" id="ARBA00023136"/>
    </source>
</evidence>
<keyword evidence="8 12" id="KW-0472">Membrane</keyword>
<feature type="transmembrane region" description="Helical" evidence="12">
    <location>
        <begin position="43"/>
        <end position="67"/>
    </location>
</feature>
<evidence type="ECO:0000256" key="1">
    <source>
        <dbReference type="ARBA" id="ARBA00004141"/>
    </source>
</evidence>
<keyword evidence="9" id="KW-1015">Disulfide bond</keyword>
<evidence type="ECO:0000256" key="2">
    <source>
        <dbReference type="ARBA" id="ARBA00007602"/>
    </source>
</evidence>
<keyword evidence="5" id="KW-0249">Electron transport</keyword>
<feature type="transmembrane region" description="Helical" evidence="12">
    <location>
        <begin position="79"/>
        <end position="97"/>
    </location>
</feature>
<keyword evidence="3" id="KW-0813">Transport</keyword>
<evidence type="ECO:0000256" key="7">
    <source>
        <dbReference type="ARBA" id="ARBA00023002"/>
    </source>
</evidence>
<feature type="transmembrane region" description="Helical" evidence="12">
    <location>
        <begin position="104"/>
        <end position="123"/>
    </location>
</feature>
<protein>
    <submittedName>
        <fullName evidence="13">Disulfide oxidoreductase</fullName>
    </submittedName>
</protein>
<dbReference type="GO" id="GO:0006457">
    <property type="term" value="P:protein folding"/>
    <property type="evidence" value="ECO:0007669"/>
    <property type="project" value="InterPro"/>
</dbReference>
<evidence type="ECO:0000256" key="4">
    <source>
        <dbReference type="ARBA" id="ARBA00022692"/>
    </source>
</evidence>
<feature type="transmembrane region" description="Helical" evidence="12">
    <location>
        <begin position="6"/>
        <end position="31"/>
    </location>
</feature>
<dbReference type="Pfam" id="PF02600">
    <property type="entry name" value="DsbB"/>
    <property type="match status" value="1"/>
</dbReference>
<dbReference type="InterPro" id="IPR012187">
    <property type="entry name" value="Disulphide_bond_form_BdbC"/>
</dbReference>
<dbReference type="GO" id="GO:0015035">
    <property type="term" value="F:protein-disulfide reductase activity"/>
    <property type="evidence" value="ECO:0007669"/>
    <property type="project" value="InterPro"/>
</dbReference>
<evidence type="ECO:0000256" key="12">
    <source>
        <dbReference type="SAM" id="Phobius"/>
    </source>
</evidence>
<dbReference type="GO" id="GO:0016020">
    <property type="term" value="C:membrane"/>
    <property type="evidence" value="ECO:0007669"/>
    <property type="project" value="UniProtKB-SubCell"/>
</dbReference>
<dbReference type="PANTHER" id="PTHR43469">
    <property type="entry name" value="DISULFIDE FORMATION PROTEIN-RELATED"/>
    <property type="match status" value="1"/>
</dbReference>
<gene>
    <name evidence="13" type="ORF">UY57_C0018G0010</name>
</gene>
<dbReference type="EMBL" id="LCQM01000018">
    <property type="protein sequence ID" value="KKW17358.1"/>
    <property type="molecule type" value="Genomic_DNA"/>
</dbReference>
<sequence>MFPTEALNLWLAVVTVALQGATVGLFVLYFLRTRPVLSGIVGILRTWGFRVALTVSIAASALTLFYSEVIGFPPCPLCWWQRVFLYPQVVIFALALFRGQKSIAEYSIILSLIGFGIAIYHHALQTLPAGSLPCPAEGVVSCAQRFVFEFGYITLPLMAATVFAFLIALMLFVREQDR</sequence>
<dbReference type="Proteomes" id="UP000034120">
    <property type="component" value="Unassembled WGS sequence"/>
</dbReference>
<comment type="subcellular location">
    <subcellularLocation>
        <location evidence="1">Membrane</location>
        <topology evidence="1">Multi-pass membrane protein</topology>
    </subcellularLocation>
</comment>
<evidence type="ECO:0000256" key="6">
    <source>
        <dbReference type="ARBA" id="ARBA00022989"/>
    </source>
</evidence>
<keyword evidence="11" id="KW-0676">Redox-active center</keyword>